<name>A0A9D5AGU1_PEA</name>
<dbReference type="Gramene" id="Psat05G0388300-T1">
    <property type="protein sequence ID" value="KAI5407813.1"/>
    <property type="gene ID" value="KIW84_053883"/>
</dbReference>
<proteinExistence type="predicted"/>
<dbReference type="Proteomes" id="UP001058974">
    <property type="component" value="Chromosome 5"/>
</dbReference>
<dbReference type="EMBL" id="JAMSHJ010000005">
    <property type="protein sequence ID" value="KAI5407813.1"/>
    <property type="molecule type" value="Genomic_DNA"/>
</dbReference>
<keyword evidence="1" id="KW-0175">Coiled coil</keyword>
<reference evidence="3 4" key="1">
    <citation type="journal article" date="2022" name="Nat. Genet.">
        <title>Improved pea reference genome and pan-genome highlight genomic features and evolutionary characteristics.</title>
        <authorList>
            <person name="Yang T."/>
            <person name="Liu R."/>
            <person name="Luo Y."/>
            <person name="Hu S."/>
            <person name="Wang D."/>
            <person name="Wang C."/>
            <person name="Pandey M.K."/>
            <person name="Ge S."/>
            <person name="Xu Q."/>
            <person name="Li N."/>
            <person name="Li G."/>
            <person name="Huang Y."/>
            <person name="Saxena R.K."/>
            <person name="Ji Y."/>
            <person name="Li M."/>
            <person name="Yan X."/>
            <person name="He Y."/>
            <person name="Liu Y."/>
            <person name="Wang X."/>
            <person name="Xiang C."/>
            <person name="Varshney R.K."/>
            <person name="Ding H."/>
            <person name="Gao S."/>
            <person name="Zong X."/>
        </authorList>
    </citation>
    <scope>NUCLEOTIDE SEQUENCE [LARGE SCALE GENOMIC DNA]</scope>
    <source>
        <strain evidence="3 4">cv. Zhongwan 6</strain>
    </source>
</reference>
<evidence type="ECO:0000313" key="4">
    <source>
        <dbReference type="Proteomes" id="UP001058974"/>
    </source>
</evidence>
<evidence type="ECO:0000256" key="2">
    <source>
        <dbReference type="SAM" id="MobiDB-lite"/>
    </source>
</evidence>
<protein>
    <submittedName>
        <fullName evidence="3">Uncharacterized protein</fullName>
    </submittedName>
</protein>
<keyword evidence="4" id="KW-1185">Reference proteome</keyword>
<evidence type="ECO:0000256" key="1">
    <source>
        <dbReference type="SAM" id="Coils"/>
    </source>
</evidence>
<evidence type="ECO:0000313" key="3">
    <source>
        <dbReference type="EMBL" id="KAI5407813.1"/>
    </source>
</evidence>
<organism evidence="3 4">
    <name type="scientific">Pisum sativum</name>
    <name type="common">Garden pea</name>
    <name type="synonym">Lathyrus oleraceus</name>
    <dbReference type="NCBI Taxonomy" id="3888"/>
    <lineage>
        <taxon>Eukaryota</taxon>
        <taxon>Viridiplantae</taxon>
        <taxon>Streptophyta</taxon>
        <taxon>Embryophyta</taxon>
        <taxon>Tracheophyta</taxon>
        <taxon>Spermatophyta</taxon>
        <taxon>Magnoliopsida</taxon>
        <taxon>eudicotyledons</taxon>
        <taxon>Gunneridae</taxon>
        <taxon>Pentapetalae</taxon>
        <taxon>rosids</taxon>
        <taxon>fabids</taxon>
        <taxon>Fabales</taxon>
        <taxon>Fabaceae</taxon>
        <taxon>Papilionoideae</taxon>
        <taxon>50 kb inversion clade</taxon>
        <taxon>NPAAA clade</taxon>
        <taxon>Hologalegina</taxon>
        <taxon>IRL clade</taxon>
        <taxon>Fabeae</taxon>
        <taxon>Lathyrus</taxon>
    </lineage>
</organism>
<feature type="region of interest" description="Disordered" evidence="2">
    <location>
        <begin position="73"/>
        <end position="101"/>
    </location>
</feature>
<accession>A0A9D5AGU1</accession>
<dbReference type="AlphaFoldDB" id="A0A9D5AGU1"/>
<feature type="coiled-coil region" evidence="1">
    <location>
        <begin position="3"/>
        <end position="30"/>
    </location>
</feature>
<comment type="caution">
    <text evidence="3">The sequence shown here is derived from an EMBL/GenBank/DDBJ whole genome shotgun (WGS) entry which is preliminary data.</text>
</comment>
<gene>
    <name evidence="3" type="ORF">KIW84_053883</name>
</gene>
<sequence length="173" mass="19462">MILKRKSNQRKELLEEIRKKNKIEQDLKERVLECLDQDDSGLGSLRDELAKAKRDGLKWKRWWDLATKQKKEQPASVIVEQSSSHSIVEETESDVVDSSQFSRMGAPLGSNIDENVQNRKYGEQADDTKNALQEKISGGYDSAITNSSFPVPLYNKPPTISPVMSNGINNIAA</sequence>